<keyword evidence="2" id="KW-0812">Transmembrane</keyword>
<reference evidence="3" key="1">
    <citation type="submission" date="2014-11" db="EMBL/GenBank/DDBJ databases">
        <authorList>
            <person name="Otto D Thomas"/>
            <person name="Naeem Raeece"/>
        </authorList>
    </citation>
    <scope>NUCLEOTIDE SEQUENCE</scope>
</reference>
<feature type="compositionally biased region" description="Basic and acidic residues" evidence="1">
    <location>
        <begin position="1177"/>
        <end position="1190"/>
    </location>
</feature>
<feature type="compositionally biased region" description="Basic residues" evidence="1">
    <location>
        <begin position="767"/>
        <end position="787"/>
    </location>
</feature>
<gene>
    <name evidence="3" type="ORF">Cvel_14975</name>
</gene>
<feature type="compositionally biased region" description="Gly residues" evidence="1">
    <location>
        <begin position="819"/>
        <end position="828"/>
    </location>
</feature>
<dbReference type="EMBL" id="CDMZ01000097">
    <property type="protein sequence ID" value="CEM06564.1"/>
    <property type="molecule type" value="Genomic_DNA"/>
</dbReference>
<feature type="compositionally biased region" description="Gly residues" evidence="1">
    <location>
        <begin position="709"/>
        <end position="719"/>
    </location>
</feature>
<feature type="region of interest" description="Disordered" evidence="1">
    <location>
        <begin position="1170"/>
        <end position="1195"/>
    </location>
</feature>
<evidence type="ECO:0000313" key="3">
    <source>
        <dbReference type="EMBL" id="CEM06564.1"/>
    </source>
</evidence>
<organism evidence="3">
    <name type="scientific">Chromera velia CCMP2878</name>
    <dbReference type="NCBI Taxonomy" id="1169474"/>
    <lineage>
        <taxon>Eukaryota</taxon>
        <taxon>Sar</taxon>
        <taxon>Alveolata</taxon>
        <taxon>Colpodellida</taxon>
        <taxon>Chromeraceae</taxon>
        <taxon>Chromera</taxon>
    </lineage>
</organism>
<feature type="region of interest" description="Disordered" evidence="1">
    <location>
        <begin position="600"/>
        <end position="623"/>
    </location>
</feature>
<feature type="compositionally biased region" description="Polar residues" evidence="1">
    <location>
        <begin position="859"/>
        <end position="870"/>
    </location>
</feature>
<feature type="compositionally biased region" description="Basic and acidic residues" evidence="1">
    <location>
        <begin position="909"/>
        <end position="930"/>
    </location>
</feature>
<feature type="region of interest" description="Disordered" evidence="1">
    <location>
        <begin position="762"/>
        <end position="975"/>
    </location>
</feature>
<feature type="compositionally biased region" description="Polar residues" evidence="1">
    <location>
        <begin position="1509"/>
        <end position="1518"/>
    </location>
</feature>
<feature type="region of interest" description="Disordered" evidence="1">
    <location>
        <begin position="118"/>
        <end position="153"/>
    </location>
</feature>
<proteinExistence type="predicted"/>
<feature type="region of interest" description="Disordered" evidence="1">
    <location>
        <begin position="1490"/>
        <end position="1518"/>
    </location>
</feature>
<evidence type="ECO:0008006" key="4">
    <source>
        <dbReference type="Google" id="ProtNLM"/>
    </source>
</evidence>
<feature type="compositionally biased region" description="Polar residues" evidence="1">
    <location>
        <begin position="1129"/>
        <end position="1138"/>
    </location>
</feature>
<feature type="compositionally biased region" description="Low complexity" evidence="1">
    <location>
        <begin position="394"/>
        <end position="411"/>
    </location>
</feature>
<feature type="compositionally biased region" description="Acidic residues" evidence="1">
    <location>
        <begin position="937"/>
        <end position="953"/>
    </location>
</feature>
<feature type="compositionally biased region" description="Polar residues" evidence="1">
    <location>
        <begin position="694"/>
        <end position="708"/>
    </location>
</feature>
<feature type="compositionally biased region" description="Basic and acidic residues" evidence="1">
    <location>
        <begin position="118"/>
        <end position="139"/>
    </location>
</feature>
<dbReference type="VEuPathDB" id="CryptoDB:Cvel_14975"/>
<keyword evidence="2" id="KW-1133">Transmembrane helix</keyword>
<evidence type="ECO:0000256" key="2">
    <source>
        <dbReference type="SAM" id="Phobius"/>
    </source>
</evidence>
<feature type="transmembrane region" description="Helical" evidence="2">
    <location>
        <begin position="1434"/>
        <end position="1453"/>
    </location>
</feature>
<sequence length="1518" mass="165493">MSTLSFISESLRQISLEEVLVLLDDGWYLLWNPWYAWILFCAFVQKQLWSLWVCAHLSLAHLVAPLPTNRRLGTVRLDLQSFSEGTRTPKGSALFVRVSVNEQVVYISGLFEASSRSSRREIERESQTDWRGGHAEAHRGPSSPPSFSSGESGPPHTFAFGWHRRGRPGEATLLLPVHNPFDEYKIEVCIHRYIWPLALPPFVAFLLPPSLAASCSARVVVSERLRKETATFFFDQEAPLAPPPARERALALPPCWRGRDNKEREKERERRRDKERDKQDQGGQRERSREKSNEPKGEAGAGKKPPTPSASVSRIPGQALPLSPGNSGGIGLSEEEKSGDKTQTGPKGVGGKEGTAIVTSLSPRGSGDSAMHRVPPQTSSEDPASLTRTPGSLRSPASPAQQHPSSSSASSGGVGGEGRGGSGVAPRAHLRLCASVAIWKGDASAEFIRLVKRAEAEEEEAERRRAAGPVAWCFDTLEEAADGLSQFDADWVGLGIGSLAGRVVASLRWPCEMVEGLGGPLIVAGLGRLPAETAAVIENIGALCRRSALLWLWTGGLYLRLALFTLEPSALYTCRLLCRLASRLQTARWREGFLSHSLASPSEQEAGGGGGGRIVSRRGGWGRRRESRGLAAAGGGGGDTGRTVEQLNHRQKRNPQLSLVMAQPGGGRNRSPQRDQPHTPAPSVLRTGLENGGADSQQMVSPPVPGSTQGAGRGEGSGMGVNIISGGQRPRNPSLVFSVVAVNALAPRPLSRLFYIKVQSESDFQRAQRRQRRERQRGRDRIRRFRRMGAQTHSLEENVYRSPLFIEGSGFPDQQPAQQGGGQSGGGDNQPAGRRGPVAAAERGLTSELRLRLPPASSPVWSMQPRQRQYQSEEKERQRDEARFLSKRGVAATTRKDRERDRSSRRRQCTREGRERLAPLEKCPDCDQRHPVGGVAEDGDVDADADDTTETDESFSFSGRRRQRTSRYVEEEEEEEEEDEEDLCCVRFEIRTRYLLTGCDRLVARAVVDVRSLPLPLLLQGQGGGGGESQAEGPSPKVTVTLPLEDLFPAVFTAEEPSFVLCCSLEGQALQGSLSNVSPSDTKAETNKSPLPFRLFSRSVRPPPPIQTRLLALPPGVRSPNRDLRTPTDSDVSFSRFASQPAGGEGDPLSPLGIQTQTLAAGGVSGSLPGSAISIHHTAEKERKSALRERREKRRREREAAIEKRRALLGCQRALESVTTGSVRDWLLTQGILVSSTLLLLLPSPFLLSLLVYVWVDVLLCVGCFLTLNRPSLWESRVGRALLGKVEAVRKWWKREEGEGGAFRQVAPPQPQVLASAPLFLRGVLAGEGREGGTGGRNCSRDLGDSENFMRGWNWSSVGLGGLGGSSRSKDGDRLSRREREREKAAEAAQERLIAVALPLFGSVGKVAAAGILGVPSLVPTPILKRAEKHPHSALCVLHAGAFVLLPPFLVFFVRSLCLLSSVAAWQGGYALSGLWLWWLVVHFREERERGDSREGKSFGEGGRETKRWSSSSCSAHT</sequence>
<feature type="transmembrane region" description="Helical" evidence="2">
    <location>
        <begin position="1465"/>
        <end position="1484"/>
    </location>
</feature>
<protein>
    <recommendedName>
        <fullName evidence="4">Transmembrane protein</fullName>
    </recommendedName>
</protein>
<keyword evidence="2" id="KW-0472">Membrane</keyword>
<feature type="compositionally biased region" description="Basic and acidic residues" evidence="1">
    <location>
        <begin position="871"/>
        <end position="884"/>
    </location>
</feature>
<feature type="region of interest" description="Disordered" evidence="1">
    <location>
        <begin position="1108"/>
        <end position="1152"/>
    </location>
</feature>
<accession>A0A0G4F3R3</accession>
<feature type="region of interest" description="Disordered" evidence="1">
    <location>
        <begin position="239"/>
        <end position="424"/>
    </location>
</feature>
<feature type="region of interest" description="Disordered" evidence="1">
    <location>
        <begin position="648"/>
        <end position="730"/>
    </location>
</feature>
<feature type="compositionally biased region" description="Basic and acidic residues" evidence="1">
    <location>
        <begin position="257"/>
        <end position="297"/>
    </location>
</feature>
<evidence type="ECO:0000256" key="1">
    <source>
        <dbReference type="SAM" id="MobiDB-lite"/>
    </source>
</evidence>
<feature type="compositionally biased region" description="Basic and acidic residues" evidence="1">
    <location>
        <begin position="1490"/>
        <end position="1508"/>
    </location>
</feature>
<feature type="compositionally biased region" description="Gly residues" evidence="1">
    <location>
        <begin position="412"/>
        <end position="423"/>
    </location>
</feature>
<name>A0A0G4F3R3_9ALVE</name>
<feature type="compositionally biased region" description="Polar residues" evidence="1">
    <location>
        <begin position="376"/>
        <end position="392"/>
    </location>
</feature>
<feature type="transmembrane region" description="Helical" evidence="2">
    <location>
        <begin position="1246"/>
        <end position="1268"/>
    </location>
</feature>